<reference evidence="2" key="1">
    <citation type="submission" date="2022-10" db="EMBL/GenBank/DDBJ databases">
        <title>Tapping the CABI collections for fungal endophytes: first genome assemblies for Collariella, Neodidymelliopsis, Ascochyta clinopodiicola, Didymella pomorum, Didymosphaeria variabile, Neocosmospora piperis and Neocucurbitaria cava.</title>
        <authorList>
            <person name="Hill R."/>
        </authorList>
    </citation>
    <scope>NUCLEOTIDE SEQUENCE</scope>
    <source>
        <strain evidence="2">IMI 355091</strain>
    </source>
</reference>
<evidence type="ECO:0000313" key="3">
    <source>
        <dbReference type="Proteomes" id="UP001140510"/>
    </source>
</evidence>
<dbReference type="OrthoDB" id="10448300at2759"/>
<feature type="region of interest" description="Disordered" evidence="1">
    <location>
        <begin position="1"/>
        <end position="60"/>
    </location>
</feature>
<dbReference type="AlphaFoldDB" id="A0A9W8ZL39"/>
<proteinExistence type="predicted"/>
<accession>A0A9W8ZL39</accession>
<sequence>MDWDEKQKKKKNPEQRGSAAEMKPELKDRGDKELDKTPAVDASSLKDERGGKALTGQDPRWKQNRVSRWIGIAAGALFQNPIS</sequence>
<dbReference type="Proteomes" id="UP001140510">
    <property type="component" value="Unassembled WGS sequence"/>
</dbReference>
<keyword evidence="3" id="KW-1185">Reference proteome</keyword>
<organism evidence="2 3">
    <name type="scientific">Didymella pomorum</name>
    <dbReference type="NCBI Taxonomy" id="749634"/>
    <lineage>
        <taxon>Eukaryota</taxon>
        <taxon>Fungi</taxon>
        <taxon>Dikarya</taxon>
        <taxon>Ascomycota</taxon>
        <taxon>Pezizomycotina</taxon>
        <taxon>Dothideomycetes</taxon>
        <taxon>Pleosporomycetidae</taxon>
        <taxon>Pleosporales</taxon>
        <taxon>Pleosporineae</taxon>
        <taxon>Didymellaceae</taxon>
        <taxon>Didymella</taxon>
    </lineage>
</organism>
<evidence type="ECO:0000313" key="2">
    <source>
        <dbReference type="EMBL" id="KAJ4411549.1"/>
    </source>
</evidence>
<feature type="compositionally biased region" description="Basic and acidic residues" evidence="1">
    <location>
        <begin position="22"/>
        <end position="51"/>
    </location>
</feature>
<gene>
    <name evidence="2" type="ORF">N0V91_001334</name>
</gene>
<protein>
    <submittedName>
        <fullName evidence="2">Uncharacterized protein</fullName>
    </submittedName>
</protein>
<evidence type="ECO:0000256" key="1">
    <source>
        <dbReference type="SAM" id="MobiDB-lite"/>
    </source>
</evidence>
<dbReference type="EMBL" id="JAPEVA010000005">
    <property type="protein sequence ID" value="KAJ4411549.1"/>
    <property type="molecule type" value="Genomic_DNA"/>
</dbReference>
<comment type="caution">
    <text evidence="2">The sequence shown here is derived from an EMBL/GenBank/DDBJ whole genome shotgun (WGS) entry which is preliminary data.</text>
</comment>
<name>A0A9W8ZL39_9PLEO</name>